<evidence type="ECO:0000313" key="2">
    <source>
        <dbReference type="Proteomes" id="UP001162164"/>
    </source>
</evidence>
<protein>
    <submittedName>
        <fullName evidence="1">Uncharacterized protein</fullName>
    </submittedName>
</protein>
<dbReference type="Gene3D" id="1.20.5.2440">
    <property type="match status" value="1"/>
</dbReference>
<name>A0ABQ9J350_9CUCU</name>
<comment type="caution">
    <text evidence="1">The sequence shown here is derived from an EMBL/GenBank/DDBJ whole genome shotgun (WGS) entry which is preliminary data.</text>
</comment>
<dbReference type="SUPFAM" id="SSF144270">
    <property type="entry name" value="Eferin C-derminal domain-like"/>
    <property type="match status" value="1"/>
</dbReference>
<organism evidence="1 2">
    <name type="scientific">Molorchus minor</name>
    <dbReference type="NCBI Taxonomy" id="1323400"/>
    <lineage>
        <taxon>Eukaryota</taxon>
        <taxon>Metazoa</taxon>
        <taxon>Ecdysozoa</taxon>
        <taxon>Arthropoda</taxon>
        <taxon>Hexapoda</taxon>
        <taxon>Insecta</taxon>
        <taxon>Pterygota</taxon>
        <taxon>Neoptera</taxon>
        <taxon>Endopterygota</taxon>
        <taxon>Coleoptera</taxon>
        <taxon>Polyphaga</taxon>
        <taxon>Cucujiformia</taxon>
        <taxon>Chrysomeloidea</taxon>
        <taxon>Cerambycidae</taxon>
        <taxon>Lamiinae</taxon>
        <taxon>Monochamini</taxon>
        <taxon>Molorchus</taxon>
    </lineage>
</organism>
<evidence type="ECO:0000313" key="1">
    <source>
        <dbReference type="EMBL" id="KAJ8971875.1"/>
    </source>
</evidence>
<proteinExistence type="predicted"/>
<sequence length="76" mass="8695">MKNYKQVFYIAGLETGRMLTIGENSLAAELDIMFQDEVHKALKEQQEVNLAVKNLYRGYLLNIVETIPSYSRGETP</sequence>
<gene>
    <name evidence="1" type="ORF">NQ317_014152</name>
</gene>
<keyword evidence="2" id="KW-1185">Reference proteome</keyword>
<dbReference type="Proteomes" id="UP001162164">
    <property type="component" value="Unassembled WGS sequence"/>
</dbReference>
<accession>A0ABQ9J350</accession>
<dbReference type="EMBL" id="JAPWTJ010001422">
    <property type="protein sequence ID" value="KAJ8971875.1"/>
    <property type="molecule type" value="Genomic_DNA"/>
</dbReference>
<reference evidence="1" key="1">
    <citation type="journal article" date="2023" name="Insect Mol. Biol.">
        <title>Genome sequencing provides insights into the evolution of gene families encoding plant cell wall-degrading enzymes in longhorned beetles.</title>
        <authorList>
            <person name="Shin N.R."/>
            <person name="Okamura Y."/>
            <person name="Kirsch R."/>
            <person name="Pauchet Y."/>
        </authorList>
    </citation>
    <scope>NUCLEOTIDE SEQUENCE</scope>
    <source>
        <strain evidence="1">MMC_N1</strain>
    </source>
</reference>
<dbReference type="InterPro" id="IPR037245">
    <property type="entry name" value="FIP-RBD_C_sf"/>
</dbReference>